<dbReference type="OrthoDB" id="10264606at2759"/>
<sequence>MHQLTDVKSLKRELCRLCGVPRFRQRLLKGSAVLEDADELTSPIDVQMVVLPFIAANDEQRQEMTDAVADGRILDVEKLLKLPQDPNLGGPRGGRLPPLVSASMVGRADVVRLLLEASADKDSTDGNGSTALRTASYLGRADVVRELLEAGASKDLCNHSGSTPLEVASKFRHLETTRVLLEAGADKELADQEGFTPLLSAAANVHVDMVRLLLDAGAHHGVSDNNGLTALHHASNIYWLEKEEAAIDTARLLLDTGADRAATDNDGRTALEYAVEGGLTQLESMLRAKRRRLRAD</sequence>
<keyword evidence="2 3" id="KW-0040">ANK repeat</keyword>
<feature type="repeat" description="ANK" evidence="3">
    <location>
        <begin position="160"/>
        <end position="192"/>
    </location>
</feature>
<feature type="repeat" description="ANK" evidence="3">
    <location>
        <begin position="127"/>
        <end position="159"/>
    </location>
</feature>
<evidence type="ECO:0000313" key="5">
    <source>
        <dbReference type="Proteomes" id="UP000604046"/>
    </source>
</evidence>
<dbReference type="Gene3D" id="1.25.40.20">
    <property type="entry name" value="Ankyrin repeat-containing domain"/>
    <property type="match status" value="3"/>
</dbReference>
<evidence type="ECO:0000256" key="2">
    <source>
        <dbReference type="ARBA" id="ARBA00023043"/>
    </source>
</evidence>
<dbReference type="AlphaFoldDB" id="A0A812PQ47"/>
<evidence type="ECO:0000256" key="3">
    <source>
        <dbReference type="PROSITE-ProRule" id="PRU00023"/>
    </source>
</evidence>
<dbReference type="SUPFAM" id="SSF48403">
    <property type="entry name" value="Ankyrin repeat"/>
    <property type="match status" value="1"/>
</dbReference>
<comment type="caution">
    <text evidence="4">The sequence shown here is derived from an EMBL/GenBank/DDBJ whole genome shotgun (WGS) entry which is preliminary data.</text>
</comment>
<dbReference type="Proteomes" id="UP000604046">
    <property type="component" value="Unassembled WGS sequence"/>
</dbReference>
<dbReference type="PROSITE" id="PS50297">
    <property type="entry name" value="ANK_REP_REGION"/>
    <property type="match status" value="3"/>
</dbReference>
<dbReference type="EMBL" id="CAJNDS010002170">
    <property type="protein sequence ID" value="CAE7359063.1"/>
    <property type="molecule type" value="Genomic_DNA"/>
</dbReference>
<feature type="repeat" description="ANK" evidence="3">
    <location>
        <begin position="226"/>
        <end position="265"/>
    </location>
</feature>
<keyword evidence="1" id="KW-0677">Repeat</keyword>
<evidence type="ECO:0000256" key="1">
    <source>
        <dbReference type="ARBA" id="ARBA00022737"/>
    </source>
</evidence>
<dbReference type="InterPro" id="IPR002110">
    <property type="entry name" value="Ankyrin_rpt"/>
</dbReference>
<dbReference type="Pfam" id="PF12796">
    <property type="entry name" value="Ank_2"/>
    <property type="match status" value="1"/>
</dbReference>
<reference evidence="4" key="1">
    <citation type="submission" date="2021-02" db="EMBL/GenBank/DDBJ databases">
        <authorList>
            <person name="Dougan E. K."/>
            <person name="Rhodes N."/>
            <person name="Thang M."/>
            <person name="Chan C."/>
        </authorList>
    </citation>
    <scope>NUCLEOTIDE SEQUENCE</scope>
</reference>
<dbReference type="Pfam" id="PF00023">
    <property type="entry name" value="Ank"/>
    <property type="match status" value="2"/>
</dbReference>
<dbReference type="InterPro" id="IPR036770">
    <property type="entry name" value="Ankyrin_rpt-contain_sf"/>
</dbReference>
<name>A0A812PQ47_9DINO</name>
<accession>A0A812PQ47</accession>
<dbReference type="SMART" id="SM00248">
    <property type="entry name" value="ANK"/>
    <property type="match status" value="6"/>
</dbReference>
<feature type="repeat" description="ANK" evidence="3">
    <location>
        <begin position="94"/>
        <end position="126"/>
    </location>
</feature>
<protein>
    <submittedName>
        <fullName evidence="4">Uncharacterized protein</fullName>
    </submittedName>
</protein>
<dbReference type="PANTHER" id="PTHR24171">
    <property type="entry name" value="ANKYRIN REPEAT DOMAIN-CONTAINING PROTEIN 39-RELATED"/>
    <property type="match status" value="1"/>
</dbReference>
<organism evidence="4 5">
    <name type="scientific">Symbiodinium natans</name>
    <dbReference type="NCBI Taxonomy" id="878477"/>
    <lineage>
        <taxon>Eukaryota</taxon>
        <taxon>Sar</taxon>
        <taxon>Alveolata</taxon>
        <taxon>Dinophyceae</taxon>
        <taxon>Suessiales</taxon>
        <taxon>Symbiodiniaceae</taxon>
        <taxon>Symbiodinium</taxon>
    </lineage>
</organism>
<feature type="repeat" description="ANK" evidence="3">
    <location>
        <begin position="193"/>
        <end position="225"/>
    </location>
</feature>
<evidence type="ECO:0000313" key="4">
    <source>
        <dbReference type="EMBL" id="CAE7359063.1"/>
    </source>
</evidence>
<proteinExistence type="predicted"/>
<keyword evidence="5" id="KW-1185">Reference proteome</keyword>
<dbReference type="PROSITE" id="PS50088">
    <property type="entry name" value="ANK_REPEAT"/>
    <property type="match status" value="5"/>
</dbReference>
<gene>
    <name evidence="4" type="ORF">SNAT2548_LOCUS19227</name>
</gene>
<dbReference type="PANTHER" id="PTHR24171:SF9">
    <property type="entry name" value="ANKYRIN REPEAT DOMAIN-CONTAINING PROTEIN 39"/>
    <property type="match status" value="1"/>
</dbReference>